<proteinExistence type="predicted"/>
<evidence type="ECO:0000313" key="4">
    <source>
        <dbReference type="Proteomes" id="UP000324222"/>
    </source>
</evidence>
<sequence>MRTKLWSSSYILVYSSLSSPVLTLFFLPFLSYAPFPLISFLTHTPHPIPTIPISNTPVPGLHPDSQSSPFHPPQALHASSTPHTRPAPHDPPIIHASTIFRSTFPG</sequence>
<evidence type="ECO:0000256" key="1">
    <source>
        <dbReference type="SAM" id="MobiDB-lite"/>
    </source>
</evidence>
<keyword evidence="2" id="KW-1133">Transmembrane helix</keyword>
<keyword evidence="2" id="KW-0472">Membrane</keyword>
<keyword evidence="4" id="KW-1185">Reference proteome</keyword>
<protein>
    <submittedName>
        <fullName evidence="3">Uncharacterized protein</fullName>
    </submittedName>
</protein>
<organism evidence="3 4">
    <name type="scientific">Portunus trituberculatus</name>
    <name type="common">Swimming crab</name>
    <name type="synonym">Neptunus trituberculatus</name>
    <dbReference type="NCBI Taxonomy" id="210409"/>
    <lineage>
        <taxon>Eukaryota</taxon>
        <taxon>Metazoa</taxon>
        <taxon>Ecdysozoa</taxon>
        <taxon>Arthropoda</taxon>
        <taxon>Crustacea</taxon>
        <taxon>Multicrustacea</taxon>
        <taxon>Malacostraca</taxon>
        <taxon>Eumalacostraca</taxon>
        <taxon>Eucarida</taxon>
        <taxon>Decapoda</taxon>
        <taxon>Pleocyemata</taxon>
        <taxon>Brachyura</taxon>
        <taxon>Eubrachyura</taxon>
        <taxon>Portunoidea</taxon>
        <taxon>Portunidae</taxon>
        <taxon>Portuninae</taxon>
        <taxon>Portunus</taxon>
    </lineage>
</organism>
<accession>A0A5B7EZP7</accession>
<evidence type="ECO:0000313" key="3">
    <source>
        <dbReference type="EMBL" id="MPC39722.1"/>
    </source>
</evidence>
<comment type="caution">
    <text evidence="3">The sequence shown here is derived from an EMBL/GenBank/DDBJ whole genome shotgun (WGS) entry which is preliminary data.</text>
</comment>
<dbReference type="AlphaFoldDB" id="A0A5B7EZP7"/>
<feature type="transmembrane region" description="Helical" evidence="2">
    <location>
        <begin position="12"/>
        <end position="35"/>
    </location>
</feature>
<gene>
    <name evidence="3" type="ORF">E2C01_033269</name>
</gene>
<dbReference type="Proteomes" id="UP000324222">
    <property type="component" value="Unassembled WGS sequence"/>
</dbReference>
<evidence type="ECO:0000256" key="2">
    <source>
        <dbReference type="SAM" id="Phobius"/>
    </source>
</evidence>
<reference evidence="3 4" key="1">
    <citation type="submission" date="2019-05" db="EMBL/GenBank/DDBJ databases">
        <title>Another draft genome of Portunus trituberculatus and its Hox gene families provides insights of decapod evolution.</title>
        <authorList>
            <person name="Jeong J.-H."/>
            <person name="Song I."/>
            <person name="Kim S."/>
            <person name="Choi T."/>
            <person name="Kim D."/>
            <person name="Ryu S."/>
            <person name="Kim W."/>
        </authorList>
    </citation>
    <scope>NUCLEOTIDE SEQUENCE [LARGE SCALE GENOMIC DNA]</scope>
    <source>
        <tissue evidence="3">Muscle</tissue>
    </source>
</reference>
<name>A0A5B7EZP7_PORTR</name>
<feature type="region of interest" description="Disordered" evidence="1">
    <location>
        <begin position="52"/>
        <end position="93"/>
    </location>
</feature>
<keyword evidence="2" id="KW-0812">Transmembrane</keyword>
<dbReference type="EMBL" id="VSRR010004452">
    <property type="protein sequence ID" value="MPC39722.1"/>
    <property type="molecule type" value="Genomic_DNA"/>
</dbReference>